<dbReference type="AlphaFoldDB" id="A0A6M0T2G8"/>
<proteinExistence type="predicted"/>
<protein>
    <submittedName>
        <fullName evidence="2">Uncharacterized protein</fullName>
    </submittedName>
</protein>
<name>A0A6M0T2G8_CLOBO</name>
<sequence>MFVYFFLILFLQTYFYKPPFLFILFLVYNVILKYIYYYYKYVLICIIVSKNIYCIDKQISKL</sequence>
<dbReference type="Proteomes" id="UP000473089">
    <property type="component" value="Unassembled WGS sequence"/>
</dbReference>
<gene>
    <name evidence="2" type="ORF">EXM42_12300</name>
</gene>
<keyword evidence="1" id="KW-0812">Transmembrane</keyword>
<evidence type="ECO:0000313" key="3">
    <source>
        <dbReference type="Proteomes" id="UP000473089"/>
    </source>
</evidence>
<evidence type="ECO:0000256" key="1">
    <source>
        <dbReference type="SAM" id="Phobius"/>
    </source>
</evidence>
<comment type="caution">
    <text evidence="2">The sequence shown here is derived from an EMBL/GenBank/DDBJ whole genome shotgun (WGS) entry which is preliminary data.</text>
</comment>
<reference evidence="2 3" key="1">
    <citation type="submission" date="2019-02" db="EMBL/GenBank/DDBJ databases">
        <title>Genome sequencing of Clostridium botulinum clinical isolates.</title>
        <authorList>
            <person name="Brunt J."/>
            <person name="Van Vliet A.H.M."/>
            <person name="Stringer S.C."/>
            <person name="Grant K.A."/>
            <person name="Carter A.C."/>
            <person name="Peck M.W."/>
        </authorList>
    </citation>
    <scope>NUCLEOTIDE SEQUENCE [LARGE SCALE GENOMIC DNA]</scope>
    <source>
        <strain evidence="2 3">R1125/03</strain>
    </source>
</reference>
<keyword evidence="1" id="KW-1133">Transmembrane helix</keyword>
<keyword evidence="1" id="KW-0472">Membrane</keyword>
<dbReference type="EMBL" id="SGJP01000026">
    <property type="protein sequence ID" value="NFA61150.1"/>
    <property type="molecule type" value="Genomic_DNA"/>
</dbReference>
<accession>A0A6M0T2G8</accession>
<evidence type="ECO:0000313" key="2">
    <source>
        <dbReference type="EMBL" id="NFA61150.1"/>
    </source>
</evidence>
<organism evidence="2 3">
    <name type="scientific">Clostridium botulinum</name>
    <dbReference type="NCBI Taxonomy" id="1491"/>
    <lineage>
        <taxon>Bacteria</taxon>
        <taxon>Bacillati</taxon>
        <taxon>Bacillota</taxon>
        <taxon>Clostridia</taxon>
        <taxon>Eubacteriales</taxon>
        <taxon>Clostridiaceae</taxon>
        <taxon>Clostridium</taxon>
    </lineage>
</organism>
<feature type="transmembrane region" description="Helical" evidence="1">
    <location>
        <begin position="20"/>
        <end position="39"/>
    </location>
</feature>